<gene>
    <name evidence="4" type="ORF">A6J80_20835</name>
</gene>
<dbReference type="InterPro" id="IPR036264">
    <property type="entry name" value="Bact_exopeptidase_dim_dom"/>
</dbReference>
<comment type="cofactor">
    <cofactor evidence="2">
        <name>Mn(2+)</name>
        <dbReference type="ChEBI" id="CHEBI:29035"/>
    </cofactor>
    <text evidence="2">The Mn(2+) ion enhances activity.</text>
</comment>
<evidence type="ECO:0000313" key="5">
    <source>
        <dbReference type="Proteomes" id="UP000191257"/>
    </source>
</evidence>
<dbReference type="AlphaFoldDB" id="A0A1V0GY39"/>
<feature type="binding site" evidence="2">
    <location>
        <position position="110"/>
    </location>
    <ligand>
        <name>Mn(2+)</name>
        <dbReference type="ChEBI" id="CHEBI:29035"/>
        <label>2</label>
    </ligand>
</feature>
<feature type="domain" description="Peptidase M20 dimerisation" evidence="3">
    <location>
        <begin position="193"/>
        <end position="289"/>
    </location>
</feature>
<dbReference type="Gene3D" id="3.40.630.10">
    <property type="entry name" value="Zn peptidases"/>
    <property type="match status" value="1"/>
</dbReference>
<accession>A0A1V0GY39</accession>
<proteinExistence type="predicted"/>
<dbReference type="InterPro" id="IPR017439">
    <property type="entry name" value="Amidohydrolase"/>
</dbReference>
<dbReference type="KEGG" id="pye:A6J80_20835"/>
<keyword evidence="1" id="KW-0378">Hydrolase</keyword>
<protein>
    <submittedName>
        <fullName evidence="4">Amidohydrolase</fullName>
    </submittedName>
</protein>
<evidence type="ECO:0000313" key="4">
    <source>
        <dbReference type="EMBL" id="ARC38747.1"/>
    </source>
</evidence>
<dbReference type="GO" id="GO:0016787">
    <property type="term" value="F:hydrolase activity"/>
    <property type="evidence" value="ECO:0007669"/>
    <property type="project" value="UniProtKB-KW"/>
</dbReference>
<dbReference type="Proteomes" id="UP000191257">
    <property type="component" value="Plasmid unnamed3"/>
</dbReference>
<dbReference type="Gene3D" id="3.30.70.360">
    <property type="match status" value="1"/>
</dbReference>
<geneLocation type="plasmid" evidence="4 5">
    <name>unnamed3</name>
</geneLocation>
<dbReference type="EMBL" id="CP020443">
    <property type="protein sequence ID" value="ARC38747.1"/>
    <property type="molecule type" value="Genomic_DNA"/>
</dbReference>
<dbReference type="eggNOG" id="COG1473">
    <property type="taxonomic scope" value="Bacteria"/>
</dbReference>
<feature type="binding site" evidence="2">
    <location>
        <position position="170"/>
    </location>
    <ligand>
        <name>Mn(2+)</name>
        <dbReference type="ChEBI" id="CHEBI:29035"/>
        <label>2</label>
    </ligand>
</feature>
<dbReference type="PANTHER" id="PTHR11014:SF63">
    <property type="entry name" value="METALLOPEPTIDASE, PUTATIVE (AFU_ORTHOLOGUE AFUA_6G09600)-RELATED"/>
    <property type="match status" value="1"/>
</dbReference>
<dbReference type="SUPFAM" id="SSF55031">
    <property type="entry name" value="Bacterial exopeptidase dimerisation domain"/>
    <property type="match status" value="1"/>
</dbReference>
<keyword evidence="2" id="KW-0464">Manganese</keyword>
<feature type="binding site" evidence="2">
    <location>
        <position position="146"/>
    </location>
    <ligand>
        <name>Mn(2+)</name>
        <dbReference type="ChEBI" id="CHEBI:29035"/>
        <label>2</label>
    </ligand>
</feature>
<dbReference type="InterPro" id="IPR002933">
    <property type="entry name" value="Peptidase_M20"/>
</dbReference>
<name>A0A1V0GY39_9RHOB</name>
<dbReference type="Pfam" id="PF07687">
    <property type="entry name" value="M20_dimer"/>
    <property type="match status" value="1"/>
</dbReference>
<dbReference type="PANTHER" id="PTHR11014">
    <property type="entry name" value="PEPTIDASE M20 FAMILY MEMBER"/>
    <property type="match status" value="1"/>
</dbReference>
<reference evidence="4" key="1">
    <citation type="submission" date="2017-12" db="EMBL/GenBank/DDBJ databases">
        <title>FDA dAtabase for Regulatory Grade micrObial Sequences (FDA-ARGOS): Supporting development and validation of Infectious Disease Dx tests.</title>
        <authorList>
            <person name="Campos J."/>
            <person name="Goldberg B."/>
            <person name="Tallon L."/>
            <person name="Sadzewicz L."/>
            <person name="Sengamalay N."/>
            <person name="Ott S."/>
            <person name="Godinez A."/>
            <person name="Nagaraj S."/>
            <person name="Vyas G."/>
            <person name="Aluvathingal J."/>
            <person name="Nadendla S."/>
            <person name="Geyer C."/>
            <person name="Nandy P."/>
            <person name="Hobson J."/>
            <person name="Sichtig H."/>
        </authorList>
    </citation>
    <scope>NUCLEOTIDE SEQUENCE</scope>
    <source>
        <strain evidence="4">FDAARGOS_252</strain>
        <plasmid evidence="4">unnamed3</plasmid>
    </source>
</reference>
<keyword evidence="4" id="KW-0614">Plasmid</keyword>
<feature type="binding site" evidence="2">
    <location>
        <position position="366"/>
    </location>
    <ligand>
        <name>Mn(2+)</name>
        <dbReference type="ChEBI" id="CHEBI:29035"/>
        <label>2</label>
    </ligand>
</feature>
<dbReference type="GO" id="GO:0046872">
    <property type="term" value="F:metal ion binding"/>
    <property type="evidence" value="ECO:0007669"/>
    <property type="project" value="UniProtKB-KW"/>
</dbReference>
<keyword evidence="5" id="KW-1185">Reference proteome</keyword>
<dbReference type="RefSeq" id="WP_080623036.1">
    <property type="nucleotide sequence ID" value="NZ_CAWMZI010000004.1"/>
</dbReference>
<dbReference type="Pfam" id="PF01546">
    <property type="entry name" value="Peptidase_M20"/>
    <property type="match status" value="1"/>
</dbReference>
<organism evidence="4 5">
    <name type="scientific">Paracoccus yeei</name>
    <dbReference type="NCBI Taxonomy" id="147645"/>
    <lineage>
        <taxon>Bacteria</taxon>
        <taxon>Pseudomonadati</taxon>
        <taxon>Pseudomonadota</taxon>
        <taxon>Alphaproteobacteria</taxon>
        <taxon>Rhodobacterales</taxon>
        <taxon>Paracoccaceae</taxon>
        <taxon>Paracoccus</taxon>
    </lineage>
</organism>
<dbReference type="SUPFAM" id="SSF53187">
    <property type="entry name" value="Zn-dependent exopeptidases"/>
    <property type="match status" value="1"/>
</dbReference>
<dbReference type="PIRSF" id="PIRSF005962">
    <property type="entry name" value="Pept_M20D_amidohydro"/>
    <property type="match status" value="1"/>
</dbReference>
<dbReference type="CDD" id="cd03886">
    <property type="entry name" value="M20_Acy1"/>
    <property type="match status" value="1"/>
</dbReference>
<dbReference type="InterPro" id="IPR011650">
    <property type="entry name" value="Peptidase_M20_dimer"/>
</dbReference>
<sequence length="395" mass="41492">MQKNRSDFDRHVAQASAALEPRLIALRRDLHRHPELAFQEHRTAARLVAELEAAGLQPRGGVGGTGVVVDIDGGAPGPCILLRADIDALPIHEATGLPFASETPGVMHACGHDLHAAIGAGTALVMAGIAPRLHGRLRIVFQPAEEILEGAQAMIDDGVLDGVDMAIGFHNKPDLPVGRFGMVHGATTASSDRFVVTVRGQGGHTARMHQTRSPIPAVASLALALPALVPALADPAVPAILGLGMIQAGHSHNVVPDTASLSGTLRTRSETVRNTLQAAIARQCRAVALAHDVECALDYRRGVCAQVNDAALFVPVRAALRARFGDVIDELPPSMGAEDFALFSDAVPGFRFHIGSGQPGRSDRVHAPDYQPDEGSIRLGVEACCGILLELLARA</sequence>
<evidence type="ECO:0000256" key="2">
    <source>
        <dbReference type="PIRSR" id="PIRSR005962-1"/>
    </source>
</evidence>
<keyword evidence="2" id="KW-0479">Metal-binding</keyword>
<evidence type="ECO:0000256" key="1">
    <source>
        <dbReference type="ARBA" id="ARBA00022801"/>
    </source>
</evidence>
<evidence type="ECO:0000259" key="3">
    <source>
        <dbReference type="Pfam" id="PF07687"/>
    </source>
</evidence>
<feature type="binding site" evidence="2">
    <location>
        <position position="112"/>
    </location>
    <ligand>
        <name>Mn(2+)</name>
        <dbReference type="ChEBI" id="CHEBI:29035"/>
        <label>2</label>
    </ligand>
</feature>
<dbReference type="NCBIfam" id="TIGR01891">
    <property type="entry name" value="amidohydrolases"/>
    <property type="match status" value="1"/>
</dbReference>